<reference evidence="1 2" key="1">
    <citation type="submission" date="2024-02" db="EMBL/GenBank/DDBJ databases">
        <title>Bacterial strain from lacustrine sediment.</title>
        <authorList>
            <person name="Petit C."/>
            <person name="Fadhlaoui K."/>
        </authorList>
    </citation>
    <scope>NUCLEOTIDE SEQUENCE [LARGE SCALE GENOMIC DNA]</scope>
    <source>
        <strain evidence="1 2">IPX-CK</strain>
    </source>
</reference>
<dbReference type="Proteomes" id="UP001451571">
    <property type="component" value="Chromosome"/>
</dbReference>
<sequence>MDIKRKRELLDEWKNRHPEMGVIAFKCVVTGEEFVGISKDTRADFNSNRFKLSAGGHPNKRMQELWDQYGESGFESSVMKFLKYENPQDDHTVELEDLLKQCLAKAPQARRIWR</sequence>
<dbReference type="EMBL" id="CP146256">
    <property type="protein sequence ID" value="XAH73929.1"/>
    <property type="molecule type" value="Genomic_DNA"/>
</dbReference>
<keyword evidence="2" id="KW-1185">Reference proteome</keyword>
<dbReference type="InterPro" id="IPR035901">
    <property type="entry name" value="GIY-YIG_endonuc_sf"/>
</dbReference>
<evidence type="ECO:0000313" key="1">
    <source>
        <dbReference type="EMBL" id="XAH73929.1"/>
    </source>
</evidence>
<organism evidence="1 2">
    <name type="scientific">Kineothrix sedimenti</name>
    <dbReference type="NCBI Taxonomy" id="3123317"/>
    <lineage>
        <taxon>Bacteria</taxon>
        <taxon>Bacillati</taxon>
        <taxon>Bacillota</taxon>
        <taxon>Clostridia</taxon>
        <taxon>Lachnospirales</taxon>
        <taxon>Lachnospiraceae</taxon>
        <taxon>Kineothrix</taxon>
    </lineage>
</organism>
<evidence type="ECO:0000313" key="2">
    <source>
        <dbReference type="Proteomes" id="UP001451571"/>
    </source>
</evidence>
<protein>
    <submittedName>
        <fullName evidence="1">GIY-YIG nuclease family protein</fullName>
    </submittedName>
</protein>
<gene>
    <name evidence="1" type="ORF">V6984_20895</name>
</gene>
<dbReference type="RefSeq" id="WP_342757530.1">
    <property type="nucleotide sequence ID" value="NZ_CP146256.1"/>
</dbReference>
<dbReference type="CDD" id="cd10451">
    <property type="entry name" value="GIY-YIG_LuxR_like"/>
    <property type="match status" value="1"/>
</dbReference>
<proteinExistence type="predicted"/>
<accession>A0ABZ3EUN1</accession>
<dbReference type="Gene3D" id="3.40.1440.10">
    <property type="entry name" value="GIY-YIG endonuclease"/>
    <property type="match status" value="1"/>
</dbReference>
<name>A0ABZ3EUN1_9FIRM</name>